<reference evidence="2 3" key="1">
    <citation type="submission" date="2017-09" db="EMBL/GenBank/DDBJ databases">
        <title>Complete genome sequence of Verrucomicrobial strain HZ-65, isolated from freshwater.</title>
        <authorList>
            <person name="Choi A."/>
        </authorList>
    </citation>
    <scope>NUCLEOTIDE SEQUENCE [LARGE SCALE GENOMIC DNA]</scope>
    <source>
        <strain evidence="2 3">HZ-65</strain>
    </source>
</reference>
<feature type="transmembrane region" description="Helical" evidence="1">
    <location>
        <begin position="75"/>
        <end position="95"/>
    </location>
</feature>
<dbReference type="AlphaFoldDB" id="A0A290Q2X0"/>
<name>A0A290Q2X0_9BACT</name>
<evidence type="ECO:0000313" key="2">
    <source>
        <dbReference type="EMBL" id="ATC63009.1"/>
    </source>
</evidence>
<keyword evidence="1" id="KW-0472">Membrane</keyword>
<evidence type="ECO:0000256" key="1">
    <source>
        <dbReference type="SAM" id="Phobius"/>
    </source>
</evidence>
<gene>
    <name evidence="2" type="ORF">CMV30_02975</name>
</gene>
<keyword evidence="1" id="KW-0812">Transmembrane</keyword>
<keyword evidence="3" id="KW-1185">Reference proteome</keyword>
<proteinExistence type="predicted"/>
<dbReference type="Proteomes" id="UP000217265">
    <property type="component" value="Chromosome"/>
</dbReference>
<evidence type="ECO:0000313" key="3">
    <source>
        <dbReference type="Proteomes" id="UP000217265"/>
    </source>
</evidence>
<dbReference type="KEGG" id="vbh:CMV30_02975"/>
<keyword evidence="1" id="KW-1133">Transmembrane helix</keyword>
<accession>A0A290Q2X0</accession>
<sequence length="96" mass="10902">MIVRQKKMAAEAIAQVVLEVVAYPIFYVIGFIVVKILSLGRARILALTDRGYEKEMRWYQFFVRRSGIRFWTPESIILVGGLFTLCAGVGAYLILS</sequence>
<feature type="transmembrane region" description="Helical" evidence="1">
    <location>
        <begin position="12"/>
        <end position="37"/>
    </location>
</feature>
<dbReference type="EMBL" id="CP023344">
    <property type="protein sequence ID" value="ATC63009.1"/>
    <property type="molecule type" value="Genomic_DNA"/>
</dbReference>
<organism evidence="2 3">
    <name type="scientific">Nibricoccus aquaticus</name>
    <dbReference type="NCBI Taxonomy" id="2576891"/>
    <lineage>
        <taxon>Bacteria</taxon>
        <taxon>Pseudomonadati</taxon>
        <taxon>Verrucomicrobiota</taxon>
        <taxon>Opitutia</taxon>
        <taxon>Opitutales</taxon>
        <taxon>Opitutaceae</taxon>
        <taxon>Nibricoccus</taxon>
    </lineage>
</organism>
<protein>
    <submittedName>
        <fullName evidence="2">Uncharacterized protein</fullName>
    </submittedName>
</protein>